<dbReference type="InterPro" id="IPR039249">
    <property type="entry name" value="GPATCH11"/>
</dbReference>
<dbReference type="GeneID" id="108631489"/>
<evidence type="ECO:0000259" key="5">
    <source>
        <dbReference type="PROSITE" id="PS50174"/>
    </source>
</evidence>
<dbReference type="GO" id="GO:0003676">
    <property type="term" value="F:nucleic acid binding"/>
    <property type="evidence" value="ECO:0007669"/>
    <property type="project" value="InterPro"/>
</dbReference>
<dbReference type="KEGG" id="ccal:108631489"/>
<evidence type="ECO:0000256" key="1">
    <source>
        <dbReference type="ARBA" id="ARBA00007140"/>
    </source>
</evidence>
<reference evidence="7" key="1">
    <citation type="submission" date="2025-08" db="UniProtKB">
        <authorList>
            <consortium name="RefSeq"/>
        </authorList>
    </citation>
    <scope>IDENTIFICATION</scope>
    <source>
        <tissue evidence="7">Whole body</tissue>
    </source>
</reference>
<feature type="compositionally biased region" description="Acidic residues" evidence="4">
    <location>
        <begin position="211"/>
        <end position="232"/>
    </location>
</feature>
<name>A0AAJ7WFP5_9HYME</name>
<dbReference type="InterPro" id="IPR025239">
    <property type="entry name" value="DUF4187"/>
</dbReference>
<dbReference type="Pfam" id="PF13821">
    <property type="entry name" value="DUF4187"/>
    <property type="match status" value="1"/>
</dbReference>
<evidence type="ECO:0000313" key="7">
    <source>
        <dbReference type="RefSeq" id="XP_026674739.1"/>
    </source>
</evidence>
<dbReference type="InterPro" id="IPR000467">
    <property type="entry name" value="G_patch_dom"/>
</dbReference>
<evidence type="ECO:0000256" key="2">
    <source>
        <dbReference type="ARBA" id="ARBA00021978"/>
    </source>
</evidence>
<sequence length="276" mass="32157">MVTLNAANEALQRYLLTYIKMSDEEDYMSDKFLQGSQEASSTSLLYRHADKRKFELMKKKIEIETKLKEKGSMKQIEEEKREEGLSSAITSSNKGFEMLMKMGYKPGQGIGKTESGRTEPIGLEVKLGRQGLGKEAKKREKKVKDNSLNDKLDNKVMKDFRGRIAQRRAEQLLKVDLYKSQKICEQLDAQQKVEEPRESWFWLPQAKESGSENEEEEEEEEEEDDDDDDSLPIDEKLEILTKYLREKYFYCIWCGVAYQDEDDLRNDCPGCTRNDH</sequence>
<dbReference type="Pfam" id="PF01585">
    <property type="entry name" value="G-patch"/>
    <property type="match status" value="1"/>
</dbReference>
<dbReference type="Proteomes" id="UP000694925">
    <property type="component" value="Unplaced"/>
</dbReference>
<dbReference type="GO" id="GO:0000776">
    <property type="term" value="C:kinetochore"/>
    <property type="evidence" value="ECO:0007669"/>
    <property type="project" value="TreeGrafter"/>
</dbReference>
<evidence type="ECO:0000313" key="6">
    <source>
        <dbReference type="Proteomes" id="UP000694925"/>
    </source>
</evidence>
<dbReference type="PANTHER" id="PTHR21032">
    <property type="entry name" value="G PATCH DOMAIN-CONTAINING PROTEIN 11"/>
    <property type="match status" value="1"/>
</dbReference>
<dbReference type="SMART" id="SM00443">
    <property type="entry name" value="G_patch"/>
    <property type="match status" value="1"/>
</dbReference>
<dbReference type="PANTHER" id="PTHR21032:SF0">
    <property type="entry name" value="G PATCH DOMAIN-CONTAINING PROTEIN 11"/>
    <property type="match status" value="1"/>
</dbReference>
<gene>
    <name evidence="7" type="primary">LOC108631489</name>
</gene>
<comment type="similarity">
    <text evidence="1">Belongs to the GPATCH11 family.</text>
</comment>
<dbReference type="PROSITE" id="PS50174">
    <property type="entry name" value="G_PATCH"/>
    <property type="match status" value="1"/>
</dbReference>
<feature type="region of interest" description="Disordered" evidence="4">
    <location>
        <begin position="198"/>
        <end position="233"/>
    </location>
</feature>
<accession>A0AAJ7WFP5</accession>
<dbReference type="AlphaFoldDB" id="A0AAJ7WFP5"/>
<dbReference type="RefSeq" id="XP_026674739.1">
    <property type="nucleotide sequence ID" value="XM_026818938.1"/>
</dbReference>
<evidence type="ECO:0000256" key="4">
    <source>
        <dbReference type="SAM" id="MobiDB-lite"/>
    </source>
</evidence>
<evidence type="ECO:0000256" key="3">
    <source>
        <dbReference type="ARBA" id="ARBA00030688"/>
    </source>
</evidence>
<feature type="domain" description="G-patch" evidence="5">
    <location>
        <begin position="91"/>
        <end position="137"/>
    </location>
</feature>
<organism evidence="6 7">
    <name type="scientific">Ceratina calcarata</name>
    <dbReference type="NCBI Taxonomy" id="156304"/>
    <lineage>
        <taxon>Eukaryota</taxon>
        <taxon>Metazoa</taxon>
        <taxon>Ecdysozoa</taxon>
        <taxon>Arthropoda</taxon>
        <taxon>Hexapoda</taxon>
        <taxon>Insecta</taxon>
        <taxon>Pterygota</taxon>
        <taxon>Neoptera</taxon>
        <taxon>Endopterygota</taxon>
        <taxon>Hymenoptera</taxon>
        <taxon>Apocrita</taxon>
        <taxon>Aculeata</taxon>
        <taxon>Apoidea</taxon>
        <taxon>Anthophila</taxon>
        <taxon>Apidae</taxon>
        <taxon>Ceratina</taxon>
        <taxon>Zadontomerus</taxon>
    </lineage>
</organism>
<dbReference type="SMART" id="SM01173">
    <property type="entry name" value="DUF4187"/>
    <property type="match status" value="1"/>
</dbReference>
<keyword evidence="6" id="KW-1185">Reference proteome</keyword>
<proteinExistence type="inferred from homology"/>
<protein>
    <recommendedName>
        <fullName evidence="2">G patch domain-containing protein 11</fullName>
    </recommendedName>
    <alternativeName>
        <fullName evidence="3">Coiled-coil domain-containing protein 75</fullName>
    </alternativeName>
</protein>